<dbReference type="RefSeq" id="XP_008082945.1">
    <property type="nucleotide sequence ID" value="XM_008084754.1"/>
</dbReference>
<keyword evidence="1" id="KW-0472">Membrane</keyword>
<dbReference type="OMA" id="NESWPAR"/>
<evidence type="ECO:0000313" key="2">
    <source>
        <dbReference type="EMBL" id="EPE30049.1"/>
    </source>
</evidence>
<dbReference type="Proteomes" id="UP000016922">
    <property type="component" value="Unassembled WGS sequence"/>
</dbReference>
<feature type="transmembrane region" description="Helical" evidence="1">
    <location>
        <begin position="124"/>
        <end position="143"/>
    </location>
</feature>
<evidence type="ECO:0000313" key="3">
    <source>
        <dbReference type="Proteomes" id="UP000016922"/>
    </source>
</evidence>
<evidence type="ECO:0000256" key="1">
    <source>
        <dbReference type="SAM" id="Phobius"/>
    </source>
</evidence>
<gene>
    <name evidence="2" type="ORF">GLAREA_13097</name>
</gene>
<accession>S3CYM1</accession>
<sequence>MGLQNFRAIKQEPRYEAAEAAEMHELQNIASDVSIRQTKSKRQKKWRVWHAAAWLVLLCVGGPVLLKSLSTKYLLGIRTYSGTGVQSSSLPCDVHQPWTSWSTLFEINIRTGPLSFTSAKVIDIAFDVLVGRAGQACLAWIAYRVYTDTLMRIAESEQVRLDLFAAISLSPNSFATIGITARSVASAKKLWTKFTLIWAVLAMLYVLIFPTLVSAATSLVGATVRSVQLANQGTAPIADYLASAAYSFADTGLDKPNPWSVPVGNTSALGEFGNPFCQNFFLFSPHSYGGMSGRAVNINNKAYTFNETTKLACGFSYGGEFNIAKGDNIGRTNKLEELTSRPIVCLPNGNKYQWGASWELLIVIIVLQIVWSASLLLIWAEVATHSPLVKQGRKMGLWRAVLDLARPLQGRLGSNDGVYDQKQLRKMVENMPPVRYEVKGDGLEDEGSRKDVHLVSYLDDSSRLPFTQQSS</sequence>
<reference evidence="2 3" key="1">
    <citation type="journal article" date="2013" name="BMC Genomics">
        <title>Genomics-driven discovery of the pneumocandin biosynthetic gene cluster in the fungus Glarea lozoyensis.</title>
        <authorList>
            <person name="Chen L."/>
            <person name="Yue Q."/>
            <person name="Zhang X."/>
            <person name="Xiang M."/>
            <person name="Wang C."/>
            <person name="Li S."/>
            <person name="Che Y."/>
            <person name="Ortiz-Lopez F.J."/>
            <person name="Bills G.F."/>
            <person name="Liu X."/>
            <person name="An Z."/>
        </authorList>
    </citation>
    <scope>NUCLEOTIDE SEQUENCE [LARGE SCALE GENOMIC DNA]</scope>
    <source>
        <strain evidence="3">ATCC 20868 / MF5171</strain>
    </source>
</reference>
<keyword evidence="3" id="KW-1185">Reference proteome</keyword>
<dbReference type="GeneID" id="19472137"/>
<feature type="transmembrane region" description="Helical" evidence="1">
    <location>
        <begin position="196"/>
        <end position="222"/>
    </location>
</feature>
<dbReference type="HOGENOM" id="CLU_563827_0_0_1"/>
<name>S3CYM1_GLAL2</name>
<feature type="transmembrane region" description="Helical" evidence="1">
    <location>
        <begin position="46"/>
        <end position="66"/>
    </location>
</feature>
<proteinExistence type="predicted"/>
<feature type="transmembrane region" description="Helical" evidence="1">
    <location>
        <begin position="360"/>
        <end position="380"/>
    </location>
</feature>
<dbReference type="OrthoDB" id="3903561at2759"/>
<dbReference type="EMBL" id="KE145366">
    <property type="protein sequence ID" value="EPE30049.1"/>
    <property type="molecule type" value="Genomic_DNA"/>
</dbReference>
<dbReference type="STRING" id="1116229.S3CYM1"/>
<dbReference type="eggNOG" id="ENOG502SQFB">
    <property type="taxonomic scope" value="Eukaryota"/>
</dbReference>
<organism evidence="2 3">
    <name type="scientific">Glarea lozoyensis (strain ATCC 20868 / MF5171)</name>
    <dbReference type="NCBI Taxonomy" id="1116229"/>
    <lineage>
        <taxon>Eukaryota</taxon>
        <taxon>Fungi</taxon>
        <taxon>Dikarya</taxon>
        <taxon>Ascomycota</taxon>
        <taxon>Pezizomycotina</taxon>
        <taxon>Leotiomycetes</taxon>
        <taxon>Helotiales</taxon>
        <taxon>Helotiaceae</taxon>
        <taxon>Glarea</taxon>
    </lineage>
</organism>
<dbReference type="AlphaFoldDB" id="S3CYM1"/>
<feature type="transmembrane region" description="Helical" evidence="1">
    <location>
        <begin position="163"/>
        <end position="184"/>
    </location>
</feature>
<protein>
    <submittedName>
        <fullName evidence="2">Uncharacterized protein</fullName>
    </submittedName>
</protein>
<keyword evidence="1" id="KW-0812">Transmembrane</keyword>
<dbReference type="KEGG" id="glz:GLAREA_13097"/>
<keyword evidence="1" id="KW-1133">Transmembrane helix</keyword>